<name>A0AAV7TYE2_PLEWA</name>
<evidence type="ECO:0000313" key="1">
    <source>
        <dbReference type="EMBL" id="KAJ1181780.1"/>
    </source>
</evidence>
<dbReference type="EMBL" id="JANPWB010000006">
    <property type="protein sequence ID" value="KAJ1181780.1"/>
    <property type="molecule type" value="Genomic_DNA"/>
</dbReference>
<dbReference type="Proteomes" id="UP001066276">
    <property type="component" value="Chromosome 3_2"/>
</dbReference>
<gene>
    <name evidence="1" type="ORF">NDU88_006979</name>
</gene>
<proteinExistence type="predicted"/>
<dbReference type="AlphaFoldDB" id="A0AAV7TYE2"/>
<organism evidence="1 2">
    <name type="scientific">Pleurodeles waltl</name>
    <name type="common">Iberian ribbed newt</name>
    <dbReference type="NCBI Taxonomy" id="8319"/>
    <lineage>
        <taxon>Eukaryota</taxon>
        <taxon>Metazoa</taxon>
        <taxon>Chordata</taxon>
        <taxon>Craniata</taxon>
        <taxon>Vertebrata</taxon>
        <taxon>Euteleostomi</taxon>
        <taxon>Amphibia</taxon>
        <taxon>Batrachia</taxon>
        <taxon>Caudata</taxon>
        <taxon>Salamandroidea</taxon>
        <taxon>Salamandridae</taxon>
        <taxon>Pleurodelinae</taxon>
        <taxon>Pleurodeles</taxon>
    </lineage>
</organism>
<keyword evidence="2" id="KW-1185">Reference proteome</keyword>
<evidence type="ECO:0000313" key="2">
    <source>
        <dbReference type="Proteomes" id="UP001066276"/>
    </source>
</evidence>
<sequence length="125" mass="13409">MIRYSGGRQFPSVATPVGRSVEKAQGSAVSARRMAPVPSANCRSAGAELKMAEPPALVKPHCVLLAADLSPGIAAIVVYQRGGLVQEAFPVVLLVEARAQCFRWRWKQNKSPKGRRSASHSIIVC</sequence>
<comment type="caution">
    <text evidence="1">The sequence shown here is derived from an EMBL/GenBank/DDBJ whole genome shotgun (WGS) entry which is preliminary data.</text>
</comment>
<reference evidence="1" key="1">
    <citation type="journal article" date="2022" name="bioRxiv">
        <title>Sequencing and chromosome-scale assembly of the giantPleurodeles waltlgenome.</title>
        <authorList>
            <person name="Brown T."/>
            <person name="Elewa A."/>
            <person name="Iarovenko S."/>
            <person name="Subramanian E."/>
            <person name="Araus A.J."/>
            <person name="Petzold A."/>
            <person name="Susuki M."/>
            <person name="Suzuki K.-i.T."/>
            <person name="Hayashi T."/>
            <person name="Toyoda A."/>
            <person name="Oliveira C."/>
            <person name="Osipova E."/>
            <person name="Leigh N.D."/>
            <person name="Simon A."/>
            <person name="Yun M.H."/>
        </authorList>
    </citation>
    <scope>NUCLEOTIDE SEQUENCE</scope>
    <source>
        <strain evidence="1">20211129_DDA</strain>
        <tissue evidence="1">Liver</tissue>
    </source>
</reference>
<protein>
    <submittedName>
        <fullName evidence="1">Uncharacterized protein</fullName>
    </submittedName>
</protein>
<accession>A0AAV7TYE2</accession>